<evidence type="ECO:0000313" key="3">
    <source>
        <dbReference type="EMBL" id="MBA8948862.1"/>
    </source>
</evidence>
<dbReference type="AlphaFoldDB" id="A0A7W3LIM0"/>
<feature type="region of interest" description="Disordered" evidence="1">
    <location>
        <begin position="47"/>
        <end position="92"/>
    </location>
</feature>
<dbReference type="SUPFAM" id="SSF46689">
    <property type="entry name" value="Homeodomain-like"/>
    <property type="match status" value="1"/>
</dbReference>
<name>A0A7W3LIM0_ACTNM</name>
<dbReference type="GO" id="GO:0005829">
    <property type="term" value="C:cytosol"/>
    <property type="evidence" value="ECO:0007669"/>
    <property type="project" value="TreeGrafter"/>
</dbReference>
<dbReference type="SMART" id="SM00418">
    <property type="entry name" value="HTH_ARSR"/>
    <property type="match status" value="1"/>
</dbReference>
<dbReference type="SUPFAM" id="SSF46785">
    <property type="entry name" value="Winged helix' DNA-binding domain"/>
    <property type="match status" value="1"/>
</dbReference>
<dbReference type="InterPro" id="IPR025246">
    <property type="entry name" value="IS30-like_HTH"/>
</dbReference>
<dbReference type="InterPro" id="IPR001845">
    <property type="entry name" value="HTH_ArsR_DNA-bd_dom"/>
</dbReference>
<dbReference type="Proteomes" id="UP000572680">
    <property type="component" value="Unassembled WGS sequence"/>
</dbReference>
<dbReference type="EMBL" id="JACJIA010000001">
    <property type="protein sequence ID" value="MBA8948862.1"/>
    <property type="molecule type" value="Genomic_DNA"/>
</dbReference>
<dbReference type="Gene3D" id="1.10.10.10">
    <property type="entry name" value="Winged helix-like DNA-binding domain superfamily/Winged helix DNA-binding domain"/>
    <property type="match status" value="1"/>
</dbReference>
<dbReference type="RefSeq" id="WP_246441924.1">
    <property type="nucleotide sequence ID" value="NZ_BAAALP010000006.1"/>
</dbReference>
<keyword evidence="4" id="KW-1185">Reference proteome</keyword>
<evidence type="ECO:0000259" key="2">
    <source>
        <dbReference type="SMART" id="SM00418"/>
    </source>
</evidence>
<comment type="caution">
    <text evidence="3">The sequence shown here is derived from an EMBL/GenBank/DDBJ whole genome shotgun (WGS) entry which is preliminary data.</text>
</comment>
<feature type="domain" description="HTH arsR-type" evidence="2">
    <location>
        <begin position="114"/>
        <end position="179"/>
    </location>
</feature>
<dbReference type="Pfam" id="PF13936">
    <property type="entry name" value="HTH_38"/>
    <property type="match status" value="1"/>
</dbReference>
<dbReference type="InterPro" id="IPR011991">
    <property type="entry name" value="ArsR-like_HTH"/>
</dbReference>
<keyword evidence="3" id="KW-0240">DNA-directed RNA polymerase</keyword>
<dbReference type="InterPro" id="IPR036388">
    <property type="entry name" value="WH-like_DNA-bd_sf"/>
</dbReference>
<protein>
    <submittedName>
        <fullName evidence="3">DNA-directed RNA polymerase specialized sigma24 family protein</fullName>
    </submittedName>
</protein>
<feature type="compositionally biased region" description="Basic residues" evidence="1">
    <location>
        <begin position="56"/>
        <end position="82"/>
    </location>
</feature>
<dbReference type="PANTHER" id="PTHR10948:SF23">
    <property type="entry name" value="TRANSPOSASE INSI FOR INSERTION SEQUENCE ELEMENT IS30A-RELATED"/>
    <property type="match status" value="1"/>
</dbReference>
<dbReference type="CDD" id="cd00090">
    <property type="entry name" value="HTH_ARSR"/>
    <property type="match status" value="1"/>
</dbReference>
<keyword evidence="3" id="KW-0804">Transcription</keyword>
<accession>A0A7W3LIM0</accession>
<proteinExistence type="predicted"/>
<sequence>MKLNAPAEPTPGSRLTYEERRRIAEGLTAGLPYAEIARRLGRPRSTISREVARNGGPRHYRAHHAQRATAWRARRRPKRPSRPGRTPPPAELHDFEERFVEMAVRTGLPPMPARVLVCLLTGDDGLTAAELAARLRVSPASVSKAVNWLERLGLIRRERHDRRDRYLVDDHIWYQTCQASIRSTAMWADLARQGTALLDPDTRAGARLDTMGRFFHFLHQDMLQAADHWHRVLARPG</sequence>
<dbReference type="InterPro" id="IPR036390">
    <property type="entry name" value="WH_DNA-bd_sf"/>
</dbReference>
<dbReference type="Pfam" id="PF12802">
    <property type="entry name" value="MarR_2"/>
    <property type="match status" value="1"/>
</dbReference>
<dbReference type="GO" id="GO:0003700">
    <property type="term" value="F:DNA-binding transcription factor activity"/>
    <property type="evidence" value="ECO:0007669"/>
    <property type="project" value="InterPro"/>
</dbReference>
<evidence type="ECO:0000256" key="1">
    <source>
        <dbReference type="SAM" id="MobiDB-lite"/>
    </source>
</evidence>
<evidence type="ECO:0000313" key="4">
    <source>
        <dbReference type="Proteomes" id="UP000572680"/>
    </source>
</evidence>
<dbReference type="InterPro" id="IPR051917">
    <property type="entry name" value="Transposase-Integrase"/>
</dbReference>
<dbReference type="PANTHER" id="PTHR10948">
    <property type="entry name" value="TRANSPOSASE"/>
    <property type="match status" value="1"/>
</dbReference>
<organism evidence="3 4">
    <name type="scientific">Actinomadura namibiensis</name>
    <dbReference type="NCBI Taxonomy" id="182080"/>
    <lineage>
        <taxon>Bacteria</taxon>
        <taxon>Bacillati</taxon>
        <taxon>Actinomycetota</taxon>
        <taxon>Actinomycetes</taxon>
        <taxon>Streptosporangiales</taxon>
        <taxon>Thermomonosporaceae</taxon>
        <taxon>Actinomadura</taxon>
    </lineage>
</organism>
<dbReference type="InterPro" id="IPR000835">
    <property type="entry name" value="HTH_MarR-typ"/>
</dbReference>
<dbReference type="GO" id="GO:0032196">
    <property type="term" value="P:transposition"/>
    <property type="evidence" value="ECO:0007669"/>
    <property type="project" value="TreeGrafter"/>
</dbReference>
<reference evidence="3 4" key="1">
    <citation type="submission" date="2020-08" db="EMBL/GenBank/DDBJ databases">
        <title>Genomic Encyclopedia of Type Strains, Phase IV (KMG-IV): sequencing the most valuable type-strain genomes for metagenomic binning, comparative biology and taxonomic classification.</title>
        <authorList>
            <person name="Goeker M."/>
        </authorList>
    </citation>
    <scope>NUCLEOTIDE SEQUENCE [LARGE SCALE GENOMIC DNA]</scope>
    <source>
        <strain evidence="3 4">DSM 44197</strain>
    </source>
</reference>
<dbReference type="GO" id="GO:0004803">
    <property type="term" value="F:transposase activity"/>
    <property type="evidence" value="ECO:0007669"/>
    <property type="project" value="TreeGrafter"/>
</dbReference>
<dbReference type="InterPro" id="IPR009057">
    <property type="entry name" value="Homeodomain-like_sf"/>
</dbReference>
<dbReference type="Gene3D" id="1.10.287.160">
    <property type="entry name" value="HR1 repeat"/>
    <property type="match status" value="1"/>
</dbReference>
<dbReference type="GO" id="GO:0000428">
    <property type="term" value="C:DNA-directed RNA polymerase complex"/>
    <property type="evidence" value="ECO:0007669"/>
    <property type="project" value="UniProtKB-KW"/>
</dbReference>
<gene>
    <name evidence="3" type="ORF">HNR61_000460</name>
</gene>